<evidence type="ECO:0000313" key="10">
    <source>
        <dbReference type="EMBL" id="OAD79711.1"/>
    </source>
</evidence>
<evidence type="ECO:0000256" key="2">
    <source>
        <dbReference type="ARBA" id="ARBA00004123"/>
    </source>
</evidence>
<dbReference type="Proteomes" id="UP000077315">
    <property type="component" value="Unassembled WGS sequence"/>
</dbReference>
<dbReference type="GO" id="GO:0006397">
    <property type="term" value="P:mRNA processing"/>
    <property type="evidence" value="ECO:0007669"/>
    <property type="project" value="UniProtKB-KW"/>
</dbReference>
<keyword evidence="6" id="KW-0508">mRNA splicing</keyword>
<evidence type="ECO:0000256" key="6">
    <source>
        <dbReference type="ARBA" id="ARBA00023187"/>
    </source>
</evidence>
<dbReference type="AlphaFoldDB" id="A0A167QHQ7"/>
<dbReference type="GO" id="GO:0071011">
    <property type="term" value="C:precatalytic spliceosome"/>
    <property type="evidence" value="ECO:0007669"/>
    <property type="project" value="TreeGrafter"/>
</dbReference>
<organism evidence="10 11">
    <name type="scientific">Phycomyces blakesleeanus (strain ATCC 8743b / DSM 1359 / FGSC 10004 / NBRC 33097 / NRRL 1555)</name>
    <dbReference type="NCBI Taxonomy" id="763407"/>
    <lineage>
        <taxon>Eukaryota</taxon>
        <taxon>Fungi</taxon>
        <taxon>Fungi incertae sedis</taxon>
        <taxon>Mucoromycota</taxon>
        <taxon>Mucoromycotina</taxon>
        <taxon>Mucoromycetes</taxon>
        <taxon>Mucorales</taxon>
        <taxon>Phycomycetaceae</taxon>
        <taxon>Phycomyces</taxon>
    </lineage>
</organism>
<evidence type="ECO:0000256" key="8">
    <source>
        <dbReference type="SAM" id="MobiDB-lite"/>
    </source>
</evidence>
<dbReference type="PANTHER" id="PTHR31077">
    <property type="entry name" value="U4/U6.U5 SMALL NUCLEAR RIBONUCLEOPROTEIN 27 KDA PROTEIN"/>
    <property type="match status" value="1"/>
</dbReference>
<dbReference type="EMBL" id="KV440972">
    <property type="protein sequence ID" value="OAD79711.1"/>
    <property type="molecule type" value="Genomic_DNA"/>
</dbReference>
<evidence type="ECO:0000256" key="3">
    <source>
        <dbReference type="ARBA" id="ARBA00008218"/>
    </source>
</evidence>
<keyword evidence="11" id="KW-1185">Reference proteome</keyword>
<feature type="compositionally biased region" description="Basic and acidic residues" evidence="8">
    <location>
        <begin position="26"/>
        <end position="44"/>
    </location>
</feature>
<gene>
    <name evidence="10" type="ORF">PHYBLDRAFT_105865</name>
</gene>
<dbReference type="Pfam" id="PF08648">
    <property type="entry name" value="SNRNP27"/>
    <property type="match status" value="1"/>
</dbReference>
<dbReference type="OrthoDB" id="21368at2759"/>
<evidence type="ECO:0000256" key="7">
    <source>
        <dbReference type="ARBA" id="ARBA00023242"/>
    </source>
</evidence>
<protein>
    <recommendedName>
        <fullName evidence="9">U4/U6.U5 small nuclear ribonucleoprotein 27kDa protein domain-containing protein</fullName>
    </recommendedName>
</protein>
<comment type="similarity">
    <text evidence="3">Belongs to the SNUT3 family.</text>
</comment>
<comment type="function">
    <text evidence="1">May play a role in mRNA splicing.</text>
</comment>
<dbReference type="GO" id="GO:0008380">
    <property type="term" value="P:RNA splicing"/>
    <property type="evidence" value="ECO:0007669"/>
    <property type="project" value="UniProtKB-KW"/>
</dbReference>
<dbReference type="VEuPathDB" id="FungiDB:PHYBLDRAFT_105865"/>
<evidence type="ECO:0000259" key="9">
    <source>
        <dbReference type="Pfam" id="PF08648"/>
    </source>
</evidence>
<evidence type="ECO:0000313" key="11">
    <source>
        <dbReference type="Proteomes" id="UP000077315"/>
    </source>
</evidence>
<comment type="subcellular location">
    <subcellularLocation>
        <location evidence="2">Nucleus</location>
    </subcellularLocation>
</comment>
<accession>A0A167QHQ7</accession>
<dbReference type="STRING" id="763407.A0A167QHQ7"/>
<reference evidence="11" key="1">
    <citation type="submission" date="2015-06" db="EMBL/GenBank/DDBJ databases">
        <title>Expansion of signal transduction pathways in fungi by whole-genome duplication.</title>
        <authorList>
            <consortium name="DOE Joint Genome Institute"/>
            <person name="Corrochano L.M."/>
            <person name="Kuo A."/>
            <person name="Marcet-Houben M."/>
            <person name="Polaino S."/>
            <person name="Salamov A."/>
            <person name="Villalobos J.M."/>
            <person name="Alvarez M.I."/>
            <person name="Avalos J."/>
            <person name="Benito E.P."/>
            <person name="Benoit I."/>
            <person name="Burger G."/>
            <person name="Camino L.P."/>
            <person name="Canovas D."/>
            <person name="Cerda-Olmedo E."/>
            <person name="Cheng J.-F."/>
            <person name="Dominguez A."/>
            <person name="Elias M."/>
            <person name="Eslava A.P."/>
            <person name="Glaser F."/>
            <person name="Grimwood J."/>
            <person name="Gutierrez G."/>
            <person name="Heitman J."/>
            <person name="Henrissat B."/>
            <person name="Iturriaga E.A."/>
            <person name="Lang B.F."/>
            <person name="Lavin J.L."/>
            <person name="Lee S."/>
            <person name="Li W."/>
            <person name="Lindquist E."/>
            <person name="Lopez-Garcia S."/>
            <person name="Luque E.M."/>
            <person name="Marcos A.T."/>
            <person name="Martin J."/>
            <person name="McCluskey K."/>
            <person name="Medina H.R."/>
            <person name="Miralles-Duran A."/>
            <person name="Miyazaki A."/>
            <person name="Munoz-Torres E."/>
            <person name="Oguiza J.A."/>
            <person name="Ohm R."/>
            <person name="Olmedo M."/>
            <person name="Orejas M."/>
            <person name="Ortiz-Castellanos L."/>
            <person name="Pisabarro A.G."/>
            <person name="Rodriguez-Romero J."/>
            <person name="Ruiz-Herrera J."/>
            <person name="Ruiz-Vazquez R."/>
            <person name="Sanz C."/>
            <person name="Schackwitz W."/>
            <person name="Schmutz J."/>
            <person name="Shahriari M."/>
            <person name="Shelest E."/>
            <person name="Silva-Franco F."/>
            <person name="Soanes D."/>
            <person name="Syed K."/>
            <person name="Tagua V.G."/>
            <person name="Talbot N.J."/>
            <person name="Thon M."/>
            <person name="De vries R.P."/>
            <person name="Wiebenga A."/>
            <person name="Yadav J.S."/>
            <person name="Braun E.L."/>
            <person name="Baker S."/>
            <person name="Garre V."/>
            <person name="Horwitz B."/>
            <person name="Torres-Martinez S."/>
            <person name="Idnurm A."/>
            <person name="Herrera-Estrella A."/>
            <person name="Gabaldon T."/>
            <person name="Grigoriev I.V."/>
        </authorList>
    </citation>
    <scope>NUCLEOTIDE SEQUENCE [LARGE SCALE GENOMIC DNA]</scope>
    <source>
        <strain evidence="11">NRRL 1555(-)</strain>
    </source>
</reference>
<dbReference type="RefSeq" id="XP_018297751.1">
    <property type="nucleotide sequence ID" value="XM_018427924.1"/>
</dbReference>
<dbReference type="PANTHER" id="PTHR31077:SF1">
    <property type="entry name" value="U4_U6.U5 SMALL NUCLEAR RIBONUCLEOPROTEIN 27 KDA PROTEIN"/>
    <property type="match status" value="1"/>
</dbReference>
<feature type="region of interest" description="Disordered" evidence="8">
    <location>
        <begin position="26"/>
        <end position="53"/>
    </location>
</feature>
<proteinExistence type="inferred from homology"/>
<dbReference type="InterPro" id="IPR013957">
    <property type="entry name" value="SNRNP27"/>
</dbReference>
<feature type="domain" description="U4/U6.U5 small nuclear ribonucleoprotein 27kDa protein" evidence="9">
    <location>
        <begin position="52"/>
        <end position="102"/>
    </location>
</feature>
<evidence type="ECO:0000256" key="5">
    <source>
        <dbReference type="ARBA" id="ARBA00022664"/>
    </source>
</evidence>
<sequence length="102" mass="11793">MSNDVNFDQTTCILNNPYLSIRRYRRKDEVKSSSKDPVPEKEAEPIVNDDDDEETKMMKLMGFGGFDTTKNKHVAGTDVSAANIRKPIKYRQYMNRRGGFNR</sequence>
<keyword evidence="7" id="KW-0539">Nucleus</keyword>
<evidence type="ECO:0000256" key="1">
    <source>
        <dbReference type="ARBA" id="ARBA00003632"/>
    </source>
</evidence>
<dbReference type="InParanoid" id="A0A167QHQ7"/>
<evidence type="ECO:0000256" key="4">
    <source>
        <dbReference type="ARBA" id="ARBA00011825"/>
    </source>
</evidence>
<name>A0A167QHQ7_PHYB8</name>
<keyword evidence="5" id="KW-0507">mRNA processing</keyword>
<comment type="subunit">
    <text evidence="4">Part of a tri-snRNP complex.</text>
</comment>
<dbReference type="GeneID" id="28988830"/>